<proteinExistence type="predicted"/>
<name>A0ABD5PBD2_9EURY</name>
<dbReference type="AlphaFoldDB" id="A0ABD5PBD2"/>
<dbReference type="CDD" id="cd02042">
    <property type="entry name" value="ParAB_family"/>
    <property type="match status" value="1"/>
</dbReference>
<protein>
    <submittedName>
        <fullName evidence="2">ParA family protein</fullName>
    </submittedName>
</protein>
<dbReference type="Pfam" id="PF13614">
    <property type="entry name" value="AAA_31"/>
    <property type="match status" value="1"/>
</dbReference>
<dbReference type="PANTHER" id="PTHR13696:SF99">
    <property type="entry name" value="COBYRINIC ACID AC-DIAMIDE SYNTHASE"/>
    <property type="match status" value="1"/>
</dbReference>
<reference evidence="2 3" key="1">
    <citation type="journal article" date="2019" name="Int. J. Syst. Evol. Microbiol.">
        <title>The Global Catalogue of Microorganisms (GCM) 10K type strain sequencing project: providing services to taxonomists for standard genome sequencing and annotation.</title>
        <authorList>
            <consortium name="The Broad Institute Genomics Platform"/>
            <consortium name="The Broad Institute Genome Sequencing Center for Infectious Disease"/>
            <person name="Wu L."/>
            <person name="Ma J."/>
        </authorList>
    </citation>
    <scope>NUCLEOTIDE SEQUENCE [LARGE SCALE GENOMIC DNA]</scope>
    <source>
        <strain evidence="2 3">CGMCC 1.12553</strain>
    </source>
</reference>
<dbReference type="SUPFAM" id="SSF52540">
    <property type="entry name" value="P-loop containing nucleoside triphosphate hydrolases"/>
    <property type="match status" value="1"/>
</dbReference>
<dbReference type="Gene3D" id="3.40.50.300">
    <property type="entry name" value="P-loop containing nucleotide triphosphate hydrolases"/>
    <property type="match status" value="1"/>
</dbReference>
<feature type="domain" description="AAA" evidence="1">
    <location>
        <begin position="3"/>
        <end position="177"/>
    </location>
</feature>
<dbReference type="RefSeq" id="WP_390203749.1">
    <property type="nucleotide sequence ID" value="NZ_JAODIW010000013.1"/>
</dbReference>
<keyword evidence="3" id="KW-1185">Reference proteome</keyword>
<dbReference type="InterPro" id="IPR025669">
    <property type="entry name" value="AAA_dom"/>
</dbReference>
<organism evidence="2 3">
    <name type="scientific">Halobium salinum</name>
    <dbReference type="NCBI Taxonomy" id="1364940"/>
    <lineage>
        <taxon>Archaea</taxon>
        <taxon>Methanobacteriati</taxon>
        <taxon>Methanobacteriota</taxon>
        <taxon>Stenosarchaea group</taxon>
        <taxon>Halobacteria</taxon>
        <taxon>Halobacteriales</taxon>
        <taxon>Haloferacaceae</taxon>
        <taxon>Halobium</taxon>
    </lineage>
</organism>
<dbReference type="InterPro" id="IPR050678">
    <property type="entry name" value="DNA_Partitioning_ATPase"/>
</dbReference>
<dbReference type="PANTHER" id="PTHR13696">
    <property type="entry name" value="P-LOOP CONTAINING NUCLEOSIDE TRIPHOSPHATE HYDROLASE"/>
    <property type="match status" value="1"/>
</dbReference>
<dbReference type="PIRSF" id="PIRSF009320">
    <property type="entry name" value="Nuc_binding_HP_1000"/>
    <property type="match status" value="1"/>
</dbReference>
<comment type="caution">
    <text evidence="2">The sequence shown here is derived from an EMBL/GenBank/DDBJ whole genome shotgun (WGS) entry which is preliminary data.</text>
</comment>
<evidence type="ECO:0000313" key="3">
    <source>
        <dbReference type="Proteomes" id="UP001595921"/>
    </source>
</evidence>
<dbReference type="EMBL" id="JBHSDS010000004">
    <property type="protein sequence ID" value="MFC4357754.1"/>
    <property type="molecule type" value="Genomic_DNA"/>
</dbReference>
<gene>
    <name evidence="2" type="ORF">ACFO0N_07305</name>
</gene>
<evidence type="ECO:0000259" key="1">
    <source>
        <dbReference type="Pfam" id="PF13614"/>
    </source>
</evidence>
<sequence>MRVAVGNQKGGVGKSTTAIHLAGALNVRDASVLLVDLDPQGHLSEAVGFGSEYDTDADVNLASALTGDTSASDLIREHDEFDVLPSHVDMLGVEDDLSNVRRREERLSMLFDDLDTSRWNVILIDCPPNLGHLTDNALLASGHVVIPSEARKTSIRALELLFDEIDVLEDVFNTSIQELALVANDVDYPLDGEQKEMLQWFEDTVGGAMPIIEVRQRVALQRAMNHGGSIFAYDESCDMEDAYLELADVVLDARRDA</sequence>
<dbReference type="InterPro" id="IPR027417">
    <property type="entry name" value="P-loop_NTPase"/>
</dbReference>
<dbReference type="Proteomes" id="UP001595921">
    <property type="component" value="Unassembled WGS sequence"/>
</dbReference>
<evidence type="ECO:0000313" key="2">
    <source>
        <dbReference type="EMBL" id="MFC4357754.1"/>
    </source>
</evidence>
<accession>A0ABD5PBD2</accession>